<comment type="caution">
    <text evidence="1">The sequence shown here is derived from an EMBL/GenBank/DDBJ whole genome shotgun (WGS) entry which is preliminary data.</text>
</comment>
<evidence type="ECO:0000313" key="1">
    <source>
        <dbReference type="EMBL" id="KAA0197539.1"/>
    </source>
</evidence>
<sequence length="304" mass="33672">MAEFVSRVSNYPVVNESCKVAGVAYQWFKGKDSVNHLVTRLEDIASTLALMVKPVTETDIAQKLDSVACHQILDRFESVCPTLKETSTEELLGAVANRALTLAETCTDYCLPEDPAAAIAGEDASRTQRLSRIRKRAENQLLVLFHTCVERAQFLLNGLSSSTAHLTQNISVSSLGDTLTQVYSVLTFAANTAKTVSIPLLVQGLVTVRDQTEKLNSQLRESGKLSWIDLENLIHGLDKVKLFLNEQMNKEAHEGHQTKQIESSRDQTAATSTVNFLRIFFVFSSLSRYLTKSMMGHRNGALLH</sequence>
<reference evidence="1" key="1">
    <citation type="submission" date="2019-05" db="EMBL/GenBank/DDBJ databases">
        <title>Annotation for the trematode Fasciolopsis buski.</title>
        <authorList>
            <person name="Choi Y.-J."/>
        </authorList>
    </citation>
    <scope>NUCLEOTIDE SEQUENCE</scope>
    <source>
        <strain evidence="1">HT</strain>
        <tissue evidence="1">Whole worm</tissue>
    </source>
</reference>
<gene>
    <name evidence="1" type="ORF">FBUS_02574</name>
</gene>
<dbReference type="OrthoDB" id="6239738at2759"/>
<dbReference type="EMBL" id="LUCM01002320">
    <property type="protein sequence ID" value="KAA0197539.1"/>
    <property type="molecule type" value="Genomic_DNA"/>
</dbReference>
<keyword evidence="2" id="KW-1185">Reference proteome</keyword>
<name>A0A8E0RZB2_9TREM</name>
<dbReference type="AlphaFoldDB" id="A0A8E0RZB2"/>
<accession>A0A8E0RZB2</accession>
<protein>
    <submittedName>
        <fullName evidence="1">Uncharacterized protein</fullName>
    </submittedName>
</protein>
<organism evidence="1 2">
    <name type="scientific">Fasciolopsis buskii</name>
    <dbReference type="NCBI Taxonomy" id="27845"/>
    <lineage>
        <taxon>Eukaryota</taxon>
        <taxon>Metazoa</taxon>
        <taxon>Spiralia</taxon>
        <taxon>Lophotrochozoa</taxon>
        <taxon>Platyhelminthes</taxon>
        <taxon>Trematoda</taxon>
        <taxon>Digenea</taxon>
        <taxon>Plagiorchiida</taxon>
        <taxon>Echinostomata</taxon>
        <taxon>Echinostomatoidea</taxon>
        <taxon>Fasciolidae</taxon>
        <taxon>Fasciolopsis</taxon>
    </lineage>
</organism>
<dbReference type="Proteomes" id="UP000728185">
    <property type="component" value="Unassembled WGS sequence"/>
</dbReference>
<proteinExistence type="predicted"/>
<evidence type="ECO:0000313" key="2">
    <source>
        <dbReference type="Proteomes" id="UP000728185"/>
    </source>
</evidence>